<dbReference type="InterPro" id="IPR036396">
    <property type="entry name" value="Cyt_P450_sf"/>
</dbReference>
<evidence type="ECO:0000256" key="1">
    <source>
        <dbReference type="ARBA" id="ARBA00010617"/>
    </source>
</evidence>
<keyword evidence="7" id="KW-0812">Transmembrane</keyword>
<comment type="similarity">
    <text evidence="1">Belongs to the cytochrome P450 family.</text>
</comment>
<dbReference type="GO" id="GO:0020037">
    <property type="term" value="F:heme binding"/>
    <property type="evidence" value="ECO:0007669"/>
    <property type="project" value="InterPro"/>
</dbReference>
<feature type="compositionally biased region" description="Basic and acidic residues" evidence="6">
    <location>
        <begin position="296"/>
        <end position="308"/>
    </location>
</feature>
<evidence type="ECO:0000256" key="5">
    <source>
        <dbReference type="PIRSR" id="PIRSR602401-1"/>
    </source>
</evidence>
<evidence type="ECO:0008006" key="9">
    <source>
        <dbReference type="Google" id="ProtNLM"/>
    </source>
</evidence>
<reference evidence="8" key="1">
    <citation type="submission" date="2021-01" db="EMBL/GenBank/DDBJ databases">
        <authorList>
            <person name="Corre E."/>
            <person name="Pelletier E."/>
            <person name="Niang G."/>
            <person name="Scheremetjew M."/>
            <person name="Finn R."/>
            <person name="Kale V."/>
            <person name="Holt S."/>
            <person name="Cochrane G."/>
            <person name="Meng A."/>
            <person name="Brown T."/>
            <person name="Cohen L."/>
        </authorList>
    </citation>
    <scope>NUCLEOTIDE SEQUENCE</scope>
    <source>
        <strain evidence="8">CCAP 955/1</strain>
    </source>
</reference>
<organism evidence="8">
    <name type="scientific">Spumella elongata</name>
    <dbReference type="NCBI Taxonomy" id="89044"/>
    <lineage>
        <taxon>Eukaryota</taxon>
        <taxon>Sar</taxon>
        <taxon>Stramenopiles</taxon>
        <taxon>Ochrophyta</taxon>
        <taxon>Chrysophyceae</taxon>
        <taxon>Chromulinales</taxon>
        <taxon>Chromulinaceae</taxon>
        <taxon>Spumella</taxon>
    </lineage>
</organism>
<dbReference type="GO" id="GO:0005506">
    <property type="term" value="F:iron ion binding"/>
    <property type="evidence" value="ECO:0007669"/>
    <property type="project" value="InterPro"/>
</dbReference>
<dbReference type="PRINTS" id="PR00385">
    <property type="entry name" value="P450"/>
</dbReference>
<dbReference type="SUPFAM" id="SSF48264">
    <property type="entry name" value="Cytochrome P450"/>
    <property type="match status" value="1"/>
</dbReference>
<gene>
    <name evidence="8" type="ORF">SELO1098_LOCUS10743</name>
</gene>
<dbReference type="InterPro" id="IPR002401">
    <property type="entry name" value="Cyt_P450_E_grp-I"/>
</dbReference>
<keyword evidence="4 5" id="KW-0408">Iron</keyword>
<evidence type="ECO:0000256" key="3">
    <source>
        <dbReference type="ARBA" id="ARBA00023002"/>
    </source>
</evidence>
<feature type="region of interest" description="Disordered" evidence="6">
    <location>
        <begin position="296"/>
        <end position="318"/>
    </location>
</feature>
<sequence>MSVVEIALCHVTLRNIGLALLVVVLVFVFKAIKIFLFPRPGAVKESYPFQNTIILAQSQEIILEICKKYFDLTYEQTKKKTFLLEVIGLPTFVMTVDVANVTHVLKTNFENYGKSAPIFKNKFQGLLGDGIFNADGQQWFAHRKTSAHLFKLSEFKSTVLDIFNHDLTIAIDYIKSKKNDSFDFQGLMHKFTLESISQIAFGLQLGCISDNEVEFANDFDYCTACINDSMINPFWIFERFFTPGGWRYFAALRRLNKFAAKLIKERRAQVAAASDTTSKPRNDLLSLYLNRDNFSRKDRDDDEGEKKSSGGYSDAFMEPTDQNLRDVILNMVIAGRDTTAQALSWTFYRLCIHPEVQLKVREELRAVAEKTHLSLQSPDTYSYAFLQQLRYTEAVCMEALRLHPSVPKEAKCVMQDEVLPDGTQVRKGDILSFQAWSMGRDPTLWGENAMDFVPERFLEQTKPNPFVFTAFQAGPRTCLGQNFAILEMKCTLARLVSQFEFTLQQPADSVTYASTLTLPIKGGLQVSAELVQ</sequence>
<dbReference type="EMBL" id="HBIC01021503">
    <property type="protein sequence ID" value="CAE0281909.1"/>
    <property type="molecule type" value="Transcribed_RNA"/>
</dbReference>
<dbReference type="Gene3D" id="1.10.630.10">
    <property type="entry name" value="Cytochrome P450"/>
    <property type="match status" value="1"/>
</dbReference>
<proteinExistence type="inferred from homology"/>
<comment type="cofactor">
    <cofactor evidence="5">
        <name>heme</name>
        <dbReference type="ChEBI" id="CHEBI:30413"/>
    </cofactor>
</comment>
<dbReference type="AlphaFoldDB" id="A0A7S3M4T2"/>
<dbReference type="GO" id="GO:0004497">
    <property type="term" value="F:monooxygenase activity"/>
    <property type="evidence" value="ECO:0007669"/>
    <property type="project" value="InterPro"/>
</dbReference>
<evidence type="ECO:0000256" key="2">
    <source>
        <dbReference type="ARBA" id="ARBA00022723"/>
    </source>
</evidence>
<evidence type="ECO:0000313" key="8">
    <source>
        <dbReference type="EMBL" id="CAE0281909.1"/>
    </source>
</evidence>
<protein>
    <recommendedName>
        <fullName evidence="9">Cytochrome P450</fullName>
    </recommendedName>
</protein>
<evidence type="ECO:0000256" key="7">
    <source>
        <dbReference type="SAM" id="Phobius"/>
    </source>
</evidence>
<dbReference type="PRINTS" id="PR00463">
    <property type="entry name" value="EP450I"/>
</dbReference>
<name>A0A7S3M4T2_9STRA</name>
<dbReference type="PANTHER" id="PTHR24296">
    <property type="entry name" value="CYTOCHROME P450"/>
    <property type="match status" value="1"/>
</dbReference>
<keyword evidence="2 5" id="KW-0479">Metal-binding</keyword>
<keyword evidence="7" id="KW-1133">Transmembrane helix</keyword>
<evidence type="ECO:0000256" key="6">
    <source>
        <dbReference type="SAM" id="MobiDB-lite"/>
    </source>
</evidence>
<dbReference type="InterPro" id="IPR001128">
    <property type="entry name" value="Cyt_P450"/>
</dbReference>
<feature type="transmembrane region" description="Helical" evidence="7">
    <location>
        <begin position="16"/>
        <end position="36"/>
    </location>
</feature>
<keyword evidence="3" id="KW-0560">Oxidoreductase</keyword>
<feature type="binding site" description="axial binding residue" evidence="5">
    <location>
        <position position="478"/>
    </location>
    <ligand>
        <name>heme</name>
        <dbReference type="ChEBI" id="CHEBI:30413"/>
    </ligand>
    <ligandPart>
        <name>Fe</name>
        <dbReference type="ChEBI" id="CHEBI:18248"/>
    </ligandPart>
</feature>
<keyword evidence="7" id="KW-0472">Membrane</keyword>
<evidence type="ECO:0000256" key="4">
    <source>
        <dbReference type="ARBA" id="ARBA00023004"/>
    </source>
</evidence>
<dbReference type="Pfam" id="PF00067">
    <property type="entry name" value="p450"/>
    <property type="match status" value="1"/>
</dbReference>
<keyword evidence="5" id="KW-0349">Heme</keyword>
<dbReference type="GO" id="GO:0016705">
    <property type="term" value="F:oxidoreductase activity, acting on paired donors, with incorporation or reduction of molecular oxygen"/>
    <property type="evidence" value="ECO:0007669"/>
    <property type="project" value="InterPro"/>
</dbReference>
<accession>A0A7S3M4T2</accession>